<evidence type="ECO:0000313" key="2">
    <source>
        <dbReference type="EMBL" id="KAF0903135.1"/>
    </source>
</evidence>
<proteinExistence type="predicted"/>
<dbReference type="AlphaFoldDB" id="A0A6G1CRA0"/>
<evidence type="ECO:0000313" key="3">
    <source>
        <dbReference type="Proteomes" id="UP000479710"/>
    </source>
</evidence>
<accession>A0A6G1CRA0</accession>
<evidence type="ECO:0000256" key="1">
    <source>
        <dbReference type="SAM" id="MobiDB-lite"/>
    </source>
</evidence>
<comment type="caution">
    <text evidence="2">The sequence shown here is derived from an EMBL/GenBank/DDBJ whole genome shotgun (WGS) entry which is preliminary data.</text>
</comment>
<name>A0A6G1CRA0_9ORYZ</name>
<feature type="region of interest" description="Disordered" evidence="1">
    <location>
        <begin position="16"/>
        <end position="35"/>
    </location>
</feature>
<reference evidence="2 3" key="1">
    <citation type="submission" date="2019-11" db="EMBL/GenBank/DDBJ databases">
        <title>Whole genome sequence of Oryza granulata.</title>
        <authorList>
            <person name="Li W."/>
        </authorList>
    </citation>
    <scope>NUCLEOTIDE SEQUENCE [LARGE SCALE GENOMIC DNA]</scope>
    <source>
        <strain evidence="3">cv. Menghai</strain>
        <tissue evidence="2">Leaf</tissue>
    </source>
</reference>
<protein>
    <submittedName>
        <fullName evidence="2">Uncharacterized protein</fullName>
    </submittedName>
</protein>
<organism evidence="2 3">
    <name type="scientific">Oryza meyeriana var. granulata</name>
    <dbReference type="NCBI Taxonomy" id="110450"/>
    <lineage>
        <taxon>Eukaryota</taxon>
        <taxon>Viridiplantae</taxon>
        <taxon>Streptophyta</taxon>
        <taxon>Embryophyta</taxon>
        <taxon>Tracheophyta</taxon>
        <taxon>Spermatophyta</taxon>
        <taxon>Magnoliopsida</taxon>
        <taxon>Liliopsida</taxon>
        <taxon>Poales</taxon>
        <taxon>Poaceae</taxon>
        <taxon>BOP clade</taxon>
        <taxon>Oryzoideae</taxon>
        <taxon>Oryzeae</taxon>
        <taxon>Oryzinae</taxon>
        <taxon>Oryza</taxon>
        <taxon>Oryza meyeriana</taxon>
    </lineage>
</organism>
<dbReference type="Proteomes" id="UP000479710">
    <property type="component" value="Unassembled WGS sequence"/>
</dbReference>
<gene>
    <name evidence="2" type="ORF">E2562_025722</name>
</gene>
<keyword evidence="3" id="KW-1185">Reference proteome</keyword>
<dbReference type="EMBL" id="SPHZ02000008">
    <property type="protein sequence ID" value="KAF0903135.1"/>
    <property type="molecule type" value="Genomic_DNA"/>
</dbReference>
<sequence length="102" mass="10702">MAAGRWLVRLVERRGNAGAAQGDEQGDNNDGGKVAAASSSTTASLRCRLDKGCPYAAAGFPVHLRTGPRHCHRLLCPCSTPSLPSLLDLAPPPQVQAIATWI</sequence>